<sequence>MLKACLNGGRARGVRPAVPVTPAELAADAVRCAALGVTAVHIHPRDASGAESLLPEAIATALDAVRAARPGLPVGVSTGAWIEPDPAARVSAVRAWQVLPDFASVNAHEPGAEAVATALHERGVLVEVGLWTLDAVTAYRAWRVPVGRLLVECMAEEVPVALADAARILAALPTATSLPVLLHAEGPATWAVLAEAVSRGLHTRIGLEDTLLLPDGSPAPTNAALVAAALAAGAR</sequence>
<dbReference type="Gene3D" id="3.20.20.70">
    <property type="entry name" value="Aldolase class I"/>
    <property type="match status" value="1"/>
</dbReference>
<gene>
    <name evidence="1" type="ORF">ACFQGL_27715</name>
</gene>
<proteinExistence type="predicted"/>
<evidence type="ECO:0000313" key="2">
    <source>
        <dbReference type="Proteomes" id="UP001596226"/>
    </source>
</evidence>
<reference evidence="2" key="1">
    <citation type="journal article" date="2019" name="Int. J. Syst. Evol. Microbiol.">
        <title>The Global Catalogue of Microorganisms (GCM) 10K type strain sequencing project: providing services to taxonomists for standard genome sequencing and annotation.</title>
        <authorList>
            <consortium name="The Broad Institute Genomics Platform"/>
            <consortium name="The Broad Institute Genome Sequencing Center for Infectious Disease"/>
            <person name="Wu L."/>
            <person name="Ma J."/>
        </authorList>
    </citation>
    <scope>NUCLEOTIDE SEQUENCE [LARGE SCALE GENOMIC DNA]</scope>
    <source>
        <strain evidence="2">CGMCC 4.7144</strain>
    </source>
</reference>
<dbReference type="EMBL" id="JBHSQS010000026">
    <property type="protein sequence ID" value="MFC5927132.1"/>
    <property type="molecule type" value="Genomic_DNA"/>
</dbReference>
<comment type="caution">
    <text evidence="1">The sequence shown here is derived from an EMBL/GenBank/DDBJ whole genome shotgun (WGS) entry which is preliminary data.</text>
</comment>
<keyword evidence="2" id="KW-1185">Reference proteome</keyword>
<protein>
    <submittedName>
        <fullName evidence="1">3-keto-5-aminohexanoate cleavage protein</fullName>
    </submittedName>
</protein>
<organism evidence="1 2">
    <name type="scientific">Micromonospora vulcania</name>
    <dbReference type="NCBI Taxonomy" id="1441873"/>
    <lineage>
        <taxon>Bacteria</taxon>
        <taxon>Bacillati</taxon>
        <taxon>Actinomycetota</taxon>
        <taxon>Actinomycetes</taxon>
        <taxon>Micromonosporales</taxon>
        <taxon>Micromonosporaceae</taxon>
        <taxon>Micromonospora</taxon>
    </lineage>
</organism>
<dbReference type="InterPro" id="IPR008567">
    <property type="entry name" value="BKACE"/>
</dbReference>
<accession>A0ABW1HFA7</accession>
<dbReference type="Pfam" id="PF05853">
    <property type="entry name" value="BKACE"/>
    <property type="match status" value="1"/>
</dbReference>
<dbReference type="RefSeq" id="WP_377515471.1">
    <property type="nucleotide sequence ID" value="NZ_JBHSQS010000026.1"/>
</dbReference>
<name>A0ABW1HFA7_9ACTN</name>
<evidence type="ECO:0000313" key="1">
    <source>
        <dbReference type="EMBL" id="MFC5927132.1"/>
    </source>
</evidence>
<dbReference type="InterPro" id="IPR013785">
    <property type="entry name" value="Aldolase_TIM"/>
</dbReference>
<dbReference type="PANTHER" id="PTHR37418">
    <property type="entry name" value="3-KETO-5-AMINOHEXANOATE CLEAVAGE ENZYME-RELATED"/>
    <property type="match status" value="1"/>
</dbReference>
<dbReference type="Proteomes" id="UP001596226">
    <property type="component" value="Unassembled WGS sequence"/>
</dbReference>
<dbReference type="PANTHER" id="PTHR37418:SF1">
    <property type="entry name" value="3-KETO-5-AMINOHEXANOATE CLEAVAGE PROTEIN"/>
    <property type="match status" value="1"/>
</dbReference>